<dbReference type="Proteomes" id="UP000001744">
    <property type="component" value="Unassembled WGS sequence"/>
</dbReference>
<dbReference type="VEuPathDB" id="FungiDB:SJAG_01611"/>
<evidence type="ECO:0000313" key="4">
    <source>
        <dbReference type="JaponicusDB" id="SJAG_01611"/>
    </source>
</evidence>
<dbReference type="InterPro" id="IPR004000">
    <property type="entry name" value="Actin"/>
</dbReference>
<dbReference type="SMART" id="SM00268">
    <property type="entry name" value="ACTIN"/>
    <property type="match status" value="1"/>
</dbReference>
<dbReference type="GeneID" id="7052297"/>
<dbReference type="SUPFAM" id="SSF53067">
    <property type="entry name" value="Actin-like ATPase domain"/>
    <property type="match status" value="2"/>
</dbReference>
<evidence type="ECO:0000313" key="3">
    <source>
        <dbReference type="EMBL" id="EEB06568.1"/>
    </source>
</evidence>
<keyword evidence="5" id="KW-1185">Reference proteome</keyword>
<dbReference type="HOGENOM" id="CLU_006974_0_1_1"/>
<feature type="region of interest" description="Disordered" evidence="2">
    <location>
        <begin position="468"/>
        <end position="487"/>
    </location>
</feature>
<dbReference type="GO" id="GO:0034080">
    <property type="term" value="P:CENP-A containing chromatin assembly"/>
    <property type="evidence" value="ECO:0007669"/>
    <property type="project" value="EnsemblFungi"/>
</dbReference>
<dbReference type="Gene3D" id="3.30.420.580">
    <property type="match status" value="1"/>
</dbReference>
<gene>
    <name evidence="4" type="primary">arp8</name>
    <name evidence="3" type="ORF">SJAG_01611</name>
</gene>
<accession>B6JYF0</accession>
<evidence type="ECO:0000313" key="5">
    <source>
        <dbReference type="Proteomes" id="UP000001744"/>
    </source>
</evidence>
<sequence length="630" mass="71718">MPPKRKHSEVEENVTFKFTQFGIVPPINQKNFSTEYMKRDHQMLIWRDEVHEKNHKETESEAASVVDKEERRDEDEDEEENAAKNATTVVIHIGSRNLRLGFAVDGAPKVVPMVVARRFRPARRHPRHAPKEQTTKDESGNIVFDKERLKMQKKRFMTNGLELVHAYNETSKPEVIAEHDDPNPVQWIEPTKDVYVGDEALRLASNDYTLLWPIQHGLFNEADYDSPQQLLADLLEIFRYAMTKVLEVPETSLPQYSAIFIVPDLYDRVYVQEVITLLLHELHFGRLSVVQESLCTSFGAGMSTACIVDVGAQRTSVSCVDEGVVIANSRINLHYGGDDLTILLMKLLTRNQFPLPQLDLSRPSDWSMAESIKTQYCTVNEANCTVQLCEAYVREMHEPPRKLSFKVLDETMMTPMGYFRPDIFESENKLVGRHTLFAQSVDLYDGQPNNPESLAETTLLQVSKPIEAPRSLSETDSSKAQPPTSVRDVRNRPRIVNCGTLDAPEFVSERLVYPLDDAVNQSIFNACDGNLNDDHAKELYSSILVVGGGGHLPGFGRLLEERLKSKRANIPGIAVIPPPRQKDGRDLSWRGGCIYNRIKINSEFWIKERDWMTLGLRVLQYKTLGYFWSG</sequence>
<dbReference type="eggNOG" id="KOG0797">
    <property type="taxonomic scope" value="Eukaryota"/>
</dbReference>
<feature type="region of interest" description="Disordered" evidence="2">
    <location>
        <begin position="53"/>
        <end position="83"/>
    </location>
</feature>
<feature type="compositionally biased region" description="Polar residues" evidence="2">
    <location>
        <begin position="472"/>
        <end position="484"/>
    </location>
</feature>
<dbReference type="STRING" id="402676.B6JYF0"/>
<reference evidence="3 5" key="1">
    <citation type="journal article" date="2011" name="Science">
        <title>Comparative functional genomics of the fission yeasts.</title>
        <authorList>
            <person name="Rhind N."/>
            <person name="Chen Z."/>
            <person name="Yassour M."/>
            <person name="Thompson D.A."/>
            <person name="Haas B.J."/>
            <person name="Habib N."/>
            <person name="Wapinski I."/>
            <person name="Roy S."/>
            <person name="Lin M.F."/>
            <person name="Heiman D.I."/>
            <person name="Young S.K."/>
            <person name="Furuya K."/>
            <person name="Guo Y."/>
            <person name="Pidoux A."/>
            <person name="Chen H.M."/>
            <person name="Robbertse B."/>
            <person name="Goldberg J.M."/>
            <person name="Aoki K."/>
            <person name="Bayne E.H."/>
            <person name="Berlin A.M."/>
            <person name="Desjardins C.A."/>
            <person name="Dobbs E."/>
            <person name="Dukaj L."/>
            <person name="Fan L."/>
            <person name="FitzGerald M.G."/>
            <person name="French C."/>
            <person name="Gujja S."/>
            <person name="Hansen K."/>
            <person name="Keifenheim D."/>
            <person name="Levin J.Z."/>
            <person name="Mosher R.A."/>
            <person name="Mueller C.A."/>
            <person name="Pfiffner J."/>
            <person name="Priest M."/>
            <person name="Russ C."/>
            <person name="Smialowska A."/>
            <person name="Swoboda P."/>
            <person name="Sykes S.M."/>
            <person name="Vaughn M."/>
            <person name="Vengrova S."/>
            <person name="Yoder R."/>
            <person name="Zeng Q."/>
            <person name="Allshire R."/>
            <person name="Baulcombe D."/>
            <person name="Birren B.W."/>
            <person name="Brown W."/>
            <person name="Ekwall K."/>
            <person name="Kellis M."/>
            <person name="Leatherwood J."/>
            <person name="Levin H."/>
            <person name="Margalit H."/>
            <person name="Martienssen R."/>
            <person name="Nieduszynski C.A."/>
            <person name="Spatafora J.W."/>
            <person name="Friedman N."/>
            <person name="Dalgaard J.Z."/>
            <person name="Baumann P."/>
            <person name="Niki H."/>
            <person name="Regev A."/>
            <person name="Nusbaum C."/>
        </authorList>
    </citation>
    <scope>NUCLEOTIDE SEQUENCE [LARGE SCALE GENOMIC DNA]</scope>
    <source>
        <strain evidence="5">yFS275 / FY16936</strain>
    </source>
</reference>
<comment type="similarity">
    <text evidence="1">Belongs to the actin family.</text>
</comment>
<name>B6JYF0_SCHJY</name>
<dbReference type="CDD" id="cd10206">
    <property type="entry name" value="ASKHA_NBD_Arp8-like"/>
    <property type="match status" value="1"/>
</dbReference>
<dbReference type="JaponicusDB" id="SJAG_01611">
    <property type="gene designation" value="arp8"/>
</dbReference>
<protein>
    <submittedName>
        <fullName evidence="3">Actin-like protein Arp8</fullName>
    </submittedName>
</protein>
<evidence type="ECO:0000256" key="2">
    <source>
        <dbReference type="SAM" id="MobiDB-lite"/>
    </source>
</evidence>
<dbReference type="InterPro" id="IPR043129">
    <property type="entry name" value="ATPase_NBD"/>
</dbReference>
<dbReference type="OMA" id="AYKCMWA"/>
<dbReference type="GO" id="GO:0006355">
    <property type="term" value="P:regulation of DNA-templated transcription"/>
    <property type="evidence" value="ECO:0000318"/>
    <property type="project" value="GO_Central"/>
</dbReference>
<dbReference type="Gene3D" id="3.90.640.10">
    <property type="entry name" value="Actin, Chain A, domain 4"/>
    <property type="match status" value="1"/>
</dbReference>
<proteinExistence type="inferred from homology"/>
<dbReference type="EMBL" id="KE651168">
    <property type="protein sequence ID" value="EEB06568.1"/>
    <property type="molecule type" value="Genomic_DNA"/>
</dbReference>
<dbReference type="Gene3D" id="3.30.420.40">
    <property type="match status" value="2"/>
</dbReference>
<dbReference type="Pfam" id="PF00022">
    <property type="entry name" value="Actin"/>
    <property type="match status" value="1"/>
</dbReference>
<dbReference type="RefSeq" id="XP_002172861.1">
    <property type="nucleotide sequence ID" value="XM_002172825.1"/>
</dbReference>
<dbReference type="GO" id="GO:0006302">
    <property type="term" value="P:double-strand break repair"/>
    <property type="evidence" value="ECO:0000318"/>
    <property type="project" value="GO_Central"/>
</dbReference>
<dbReference type="OrthoDB" id="5572108at2759"/>
<evidence type="ECO:0000256" key="1">
    <source>
        <dbReference type="RuleBase" id="RU000487"/>
    </source>
</evidence>
<dbReference type="AlphaFoldDB" id="B6JYF0"/>
<dbReference type="GO" id="GO:0031011">
    <property type="term" value="C:Ino80 complex"/>
    <property type="evidence" value="ECO:0000318"/>
    <property type="project" value="GO_Central"/>
</dbReference>
<organism evidence="3 5">
    <name type="scientific">Schizosaccharomyces japonicus (strain yFS275 / FY16936)</name>
    <name type="common">Fission yeast</name>
    <dbReference type="NCBI Taxonomy" id="402676"/>
    <lineage>
        <taxon>Eukaryota</taxon>
        <taxon>Fungi</taxon>
        <taxon>Dikarya</taxon>
        <taxon>Ascomycota</taxon>
        <taxon>Taphrinomycotina</taxon>
        <taxon>Schizosaccharomycetes</taxon>
        <taxon>Schizosaccharomycetales</taxon>
        <taxon>Schizosaccharomycetaceae</taxon>
        <taxon>Schizosaccharomyces</taxon>
    </lineage>
</organism>
<dbReference type="PANTHER" id="PTHR11937">
    <property type="entry name" value="ACTIN"/>
    <property type="match status" value="1"/>
</dbReference>